<organism evidence="1 2">
    <name type="scientific">Cohnella soli</name>
    <dbReference type="NCBI Taxonomy" id="425005"/>
    <lineage>
        <taxon>Bacteria</taxon>
        <taxon>Bacillati</taxon>
        <taxon>Bacillota</taxon>
        <taxon>Bacilli</taxon>
        <taxon>Bacillales</taxon>
        <taxon>Paenibacillaceae</taxon>
        <taxon>Cohnella</taxon>
    </lineage>
</organism>
<gene>
    <name evidence="1" type="ORF">ACFPOF_06125</name>
</gene>
<name>A0ABW0HP20_9BACL</name>
<protein>
    <submittedName>
        <fullName evidence="1">Uncharacterized protein</fullName>
    </submittedName>
</protein>
<sequence>MDSRMHVIARGECSTAAKLIRDREIHLLDLDRHSDCQSVADAIADPSYRQQVLMDMGITSPPSEGILWVIYRGLDGSINGFDSQGIRLNDMEIDADEIFAAMLHAVVEYSRRKAAGVKNIGRMNSI</sequence>
<evidence type="ECO:0000313" key="1">
    <source>
        <dbReference type="EMBL" id="MFC5402308.1"/>
    </source>
</evidence>
<accession>A0ABW0HP20</accession>
<dbReference type="Proteomes" id="UP001596113">
    <property type="component" value="Unassembled WGS sequence"/>
</dbReference>
<proteinExistence type="predicted"/>
<evidence type="ECO:0000313" key="2">
    <source>
        <dbReference type="Proteomes" id="UP001596113"/>
    </source>
</evidence>
<comment type="caution">
    <text evidence="1">The sequence shown here is derived from an EMBL/GenBank/DDBJ whole genome shotgun (WGS) entry which is preliminary data.</text>
</comment>
<reference evidence="2" key="1">
    <citation type="journal article" date="2019" name="Int. J. Syst. Evol. Microbiol.">
        <title>The Global Catalogue of Microorganisms (GCM) 10K type strain sequencing project: providing services to taxonomists for standard genome sequencing and annotation.</title>
        <authorList>
            <consortium name="The Broad Institute Genomics Platform"/>
            <consortium name="The Broad Institute Genome Sequencing Center for Infectious Disease"/>
            <person name="Wu L."/>
            <person name="Ma J."/>
        </authorList>
    </citation>
    <scope>NUCLEOTIDE SEQUENCE [LARGE SCALE GENOMIC DNA]</scope>
    <source>
        <strain evidence="2">CGMCC 1.18575</strain>
    </source>
</reference>
<dbReference type="RefSeq" id="WP_378130640.1">
    <property type="nucleotide sequence ID" value="NZ_JBHSMI010000011.1"/>
</dbReference>
<keyword evidence="2" id="KW-1185">Reference proteome</keyword>
<dbReference type="EMBL" id="JBHSMI010000011">
    <property type="protein sequence ID" value="MFC5402308.1"/>
    <property type="molecule type" value="Genomic_DNA"/>
</dbReference>